<reference evidence="1 2" key="1">
    <citation type="submission" date="2021-03" db="EMBL/GenBank/DDBJ databases">
        <title>Enterococcal diversity collection.</title>
        <authorList>
            <person name="Gilmore M.S."/>
            <person name="Schwartzman J."/>
            <person name="Van Tyne D."/>
            <person name="Martin M."/>
            <person name="Earl A.M."/>
            <person name="Manson A.L."/>
            <person name="Straub T."/>
            <person name="Salamzade R."/>
            <person name="Saavedra J."/>
            <person name="Lebreton F."/>
            <person name="Prichula J."/>
            <person name="Schaufler K."/>
            <person name="Gaca A."/>
            <person name="Sgardioli B."/>
            <person name="Wagenaar J."/>
            <person name="Strong T."/>
        </authorList>
    </citation>
    <scope>NUCLEOTIDE SEQUENCE [LARGE SCALE GENOMIC DNA]</scope>
    <source>
        <strain evidence="1 2">DIV0869a</strain>
    </source>
</reference>
<dbReference type="Proteomes" id="UP000664632">
    <property type="component" value="Unassembled WGS sequence"/>
</dbReference>
<dbReference type="Gene3D" id="3.40.1350.140">
    <property type="entry name" value="MepB-like"/>
    <property type="match status" value="1"/>
</dbReference>
<protein>
    <submittedName>
        <fullName evidence="1">MepB family protein</fullName>
    </submittedName>
</protein>
<dbReference type="RefSeq" id="WP_207111339.1">
    <property type="nucleotide sequence ID" value="NZ_JAFLWD010000006.1"/>
</dbReference>
<dbReference type="InterPro" id="IPR038231">
    <property type="entry name" value="MepB-like_sf"/>
</dbReference>
<evidence type="ECO:0000313" key="2">
    <source>
        <dbReference type="Proteomes" id="UP000664632"/>
    </source>
</evidence>
<dbReference type="PIRSF" id="PIRSF032285">
    <property type="entry name" value="UCP032285"/>
    <property type="match status" value="1"/>
</dbReference>
<comment type="caution">
    <text evidence="1">The sequence shown here is derived from an EMBL/GenBank/DDBJ whole genome shotgun (WGS) entry which is preliminary data.</text>
</comment>
<proteinExistence type="predicted"/>
<keyword evidence="2" id="KW-1185">Reference proteome</keyword>
<gene>
    <name evidence="1" type="ORF">JZO69_02565</name>
</gene>
<evidence type="ECO:0000313" key="1">
    <source>
        <dbReference type="EMBL" id="MBO0439242.1"/>
    </source>
</evidence>
<dbReference type="InterPro" id="IPR011235">
    <property type="entry name" value="MepB-like"/>
</dbReference>
<dbReference type="Pfam" id="PF08877">
    <property type="entry name" value="MepB-like"/>
    <property type="match status" value="1"/>
</dbReference>
<accession>A0ABS3GVG1</accession>
<name>A0ABS3GVG1_9ENTE</name>
<organism evidence="1 2">
    <name type="scientific">Candidatus Enterococcus ikei</name>
    <dbReference type="NCBI Taxonomy" id="2815326"/>
    <lineage>
        <taxon>Bacteria</taxon>
        <taxon>Bacillati</taxon>
        <taxon>Bacillota</taxon>
        <taxon>Bacilli</taxon>
        <taxon>Lactobacillales</taxon>
        <taxon>Enterococcaceae</taxon>
        <taxon>Enterococcus</taxon>
    </lineage>
</organism>
<dbReference type="EMBL" id="JAFLWD010000006">
    <property type="protein sequence ID" value="MBO0439242.1"/>
    <property type="molecule type" value="Genomic_DNA"/>
</dbReference>
<sequence>MESIKFISELLPEFSNESLKNMKLESQNSDYEGATFSLSNQSFRSRKAKITPKKLGYFVVFWEKDEANKNKPYDLVSAPDKLIITIFDQEKVGQFIFPKAILAKNNILISETSLGKMALRVYPDWVTGLNKNASTTQKWQRPYFINLTENRDSRLLKKLYFN</sequence>